<name>A0A0U1M7A8_TALIS</name>
<proteinExistence type="predicted"/>
<dbReference type="OrthoDB" id="2567806at2759"/>
<evidence type="ECO:0000256" key="1">
    <source>
        <dbReference type="SAM" id="MobiDB-lite"/>
    </source>
</evidence>
<protein>
    <submittedName>
        <fullName evidence="2">Uncharacterized protein</fullName>
    </submittedName>
</protein>
<evidence type="ECO:0000313" key="3">
    <source>
        <dbReference type="Proteomes" id="UP000054383"/>
    </source>
</evidence>
<dbReference type="EMBL" id="CVMT01000010">
    <property type="protein sequence ID" value="CRG91533.1"/>
    <property type="molecule type" value="Genomic_DNA"/>
</dbReference>
<gene>
    <name evidence="2" type="ORF">PISL3812_08583</name>
</gene>
<feature type="region of interest" description="Disordered" evidence="1">
    <location>
        <begin position="198"/>
        <end position="227"/>
    </location>
</feature>
<dbReference type="PANTHER" id="PTHR37781">
    <property type="entry name" value="TFIIH COMPLEX SUBUNIT"/>
    <property type="match status" value="1"/>
</dbReference>
<dbReference type="Pfam" id="PF17110">
    <property type="entry name" value="TFB6"/>
    <property type="match status" value="1"/>
</dbReference>
<feature type="compositionally biased region" description="Polar residues" evidence="1">
    <location>
        <begin position="16"/>
        <end position="25"/>
    </location>
</feature>
<feature type="region of interest" description="Disordered" evidence="1">
    <location>
        <begin position="1"/>
        <end position="38"/>
    </location>
</feature>
<keyword evidence="3" id="KW-1185">Reference proteome</keyword>
<dbReference type="InterPro" id="IPR031349">
    <property type="entry name" value="Tfb6"/>
</dbReference>
<dbReference type="Proteomes" id="UP000054383">
    <property type="component" value="Unassembled WGS sequence"/>
</dbReference>
<reference evidence="2 3" key="1">
    <citation type="submission" date="2015-04" db="EMBL/GenBank/DDBJ databases">
        <authorList>
            <person name="Syromyatnikov M.Y."/>
            <person name="Popov V.N."/>
        </authorList>
    </citation>
    <scope>NUCLEOTIDE SEQUENCE [LARGE SCALE GENOMIC DNA]</scope>
    <source>
        <strain evidence="2">WF-38-12</strain>
    </source>
</reference>
<organism evidence="2 3">
    <name type="scientific">Talaromyces islandicus</name>
    <name type="common">Penicillium islandicum</name>
    <dbReference type="NCBI Taxonomy" id="28573"/>
    <lineage>
        <taxon>Eukaryota</taxon>
        <taxon>Fungi</taxon>
        <taxon>Dikarya</taxon>
        <taxon>Ascomycota</taxon>
        <taxon>Pezizomycotina</taxon>
        <taxon>Eurotiomycetes</taxon>
        <taxon>Eurotiomycetidae</taxon>
        <taxon>Eurotiales</taxon>
        <taxon>Trichocomaceae</taxon>
        <taxon>Talaromyces</taxon>
        <taxon>Talaromyces sect. Islandici</taxon>
    </lineage>
</organism>
<dbReference type="GO" id="GO:0005675">
    <property type="term" value="C:transcription factor TFIIH holo complex"/>
    <property type="evidence" value="ECO:0007669"/>
    <property type="project" value="TreeGrafter"/>
</dbReference>
<accession>A0A0U1M7A8</accession>
<dbReference type="AlphaFoldDB" id="A0A0U1M7A8"/>
<dbReference type="STRING" id="28573.A0A0U1M7A8"/>
<dbReference type="PANTHER" id="PTHR37781:SF1">
    <property type="entry name" value="ADR380WP"/>
    <property type="match status" value="1"/>
</dbReference>
<feature type="compositionally biased region" description="Acidic residues" evidence="1">
    <location>
        <begin position="200"/>
        <end position="223"/>
    </location>
</feature>
<dbReference type="OMA" id="TTDMVRC"/>
<evidence type="ECO:0000313" key="2">
    <source>
        <dbReference type="EMBL" id="CRG91533.1"/>
    </source>
</evidence>
<sequence>MSAGGFLPVPSPAPSIATNASTITPSRLPRQRTHPLKPGSMKETALINHVDGQMLRINRRHAKKFSRNIDEHTEATTDADSGSDVQSGYEGFGEVVRDIERVIDVVWVSGTPSLQIPYLISVAGLVNTYLPDYPFAPKSTFRLLRKLDSVFVSLLTGEDAESGLPLSGFETRRDVVNMTEKVRIKSIAEACRIAVVEAREGDDVDDEEDEEEDEDEDEMDIDGFGEPTGQWEMEAARIYEKTIQYLGDQLGQGAELVV</sequence>